<evidence type="ECO:0000256" key="1">
    <source>
        <dbReference type="ARBA" id="ARBA00022603"/>
    </source>
</evidence>
<dbReference type="InterPro" id="IPR016461">
    <property type="entry name" value="COMT-like"/>
</dbReference>
<dbReference type="GO" id="GO:0008171">
    <property type="term" value="F:O-methyltransferase activity"/>
    <property type="evidence" value="ECO:0007669"/>
    <property type="project" value="InterPro"/>
</dbReference>
<reference evidence="8" key="4">
    <citation type="submission" date="2019-03" db="UniProtKB">
        <authorList>
            <consortium name="EnsemblPlants"/>
        </authorList>
    </citation>
    <scope>IDENTIFICATION</scope>
</reference>
<dbReference type="GO" id="GO:0046983">
    <property type="term" value="F:protein dimerization activity"/>
    <property type="evidence" value="ECO:0007669"/>
    <property type="project" value="InterPro"/>
</dbReference>
<feature type="active site" description="Proton acceptor" evidence="5">
    <location>
        <position position="279"/>
    </location>
</feature>
<dbReference type="Pfam" id="PF08100">
    <property type="entry name" value="Dimerisation"/>
    <property type="match status" value="1"/>
</dbReference>
<evidence type="ECO:0000313" key="8">
    <source>
        <dbReference type="EnsemblPlants" id="AET3Gv20887900.2"/>
    </source>
</evidence>
<feature type="domain" description="O-methyltransferase dimerisation" evidence="7">
    <location>
        <begin position="34"/>
        <end position="114"/>
    </location>
</feature>
<dbReference type="STRING" id="200361.A0A453G5N5"/>
<sequence length="373" mass="40029">TPAHGVSATMAAAQAPTMETPTGAQLVQAQADLWRHSLTYLTSMALRCAIQLGVPTAIHRLGGAASPPDLAAALSLPPSKAPFLGRLLRLLATSNVLAASAGGYALTPLSYLLVDGQDGHAAFALGVASRYHVEASLGLADWFRKDVDVAVTDPPGVPSPFEDAHGAMLFEESMALLDPETDKMFHEGLAAHDHTGMSMLLRECRDLFGSLRSLTDCCGGDGTTARAVVEAFPHVKCTVLDLPRKIEKAPRDGVVDYVAGDLFHSIPPAQAVMLKLVLHWWCDEDCIKILAECKKSIPSREEGGKVIVIDIVVGHSCEATYEPQVLADMLMLLVTRGRQRDEDDWSAIFTKAGFSGYKIVKKFGARSVIEVYP</sequence>
<evidence type="ECO:0000259" key="7">
    <source>
        <dbReference type="Pfam" id="PF08100"/>
    </source>
</evidence>
<evidence type="ECO:0000259" key="6">
    <source>
        <dbReference type="Pfam" id="PF00891"/>
    </source>
</evidence>
<name>A0A453G5N5_AEGTS</name>
<evidence type="ECO:0000256" key="2">
    <source>
        <dbReference type="ARBA" id="ARBA00022679"/>
    </source>
</evidence>
<dbReference type="Gene3D" id="3.40.50.150">
    <property type="entry name" value="Vaccinia Virus protein VP39"/>
    <property type="match status" value="1"/>
</dbReference>
<dbReference type="EnsemblPlants" id="AET3Gv20887900.2">
    <property type="protein sequence ID" value="AET3Gv20887900.2"/>
    <property type="gene ID" value="AET3Gv20887900"/>
</dbReference>
<evidence type="ECO:0008006" key="10">
    <source>
        <dbReference type="Google" id="ProtNLM"/>
    </source>
</evidence>
<dbReference type="SUPFAM" id="SSF53335">
    <property type="entry name" value="S-adenosyl-L-methionine-dependent methyltransferases"/>
    <property type="match status" value="1"/>
</dbReference>
<dbReference type="InterPro" id="IPR012967">
    <property type="entry name" value="COMT_dimerisation"/>
</dbReference>
<accession>A0A453G5N5</accession>
<keyword evidence="1" id="KW-0489">Methyltransferase</keyword>
<feature type="domain" description="O-methyltransferase C-terminal" evidence="6">
    <location>
        <begin position="159"/>
        <end position="355"/>
    </location>
</feature>
<reference evidence="9" key="1">
    <citation type="journal article" date="2014" name="Science">
        <title>Ancient hybridizations among the ancestral genomes of bread wheat.</title>
        <authorList>
            <consortium name="International Wheat Genome Sequencing Consortium,"/>
            <person name="Marcussen T."/>
            <person name="Sandve S.R."/>
            <person name="Heier L."/>
            <person name="Spannagl M."/>
            <person name="Pfeifer M."/>
            <person name="Jakobsen K.S."/>
            <person name="Wulff B.B."/>
            <person name="Steuernagel B."/>
            <person name="Mayer K.F."/>
            <person name="Olsen O.A."/>
        </authorList>
    </citation>
    <scope>NUCLEOTIDE SEQUENCE [LARGE SCALE GENOMIC DNA]</scope>
    <source>
        <strain evidence="9">cv. AL8/78</strain>
    </source>
</reference>
<dbReference type="Gramene" id="AET3Gv20887900.2">
    <property type="protein sequence ID" value="AET3Gv20887900.2"/>
    <property type="gene ID" value="AET3Gv20887900"/>
</dbReference>
<dbReference type="InterPro" id="IPR001077">
    <property type="entry name" value="COMT_C"/>
</dbReference>
<dbReference type="PIRSF" id="PIRSF005739">
    <property type="entry name" value="O-mtase"/>
    <property type="match status" value="1"/>
</dbReference>
<reference evidence="8" key="5">
    <citation type="journal article" date="2021" name="G3 (Bethesda)">
        <title>Aegilops tauschii genome assembly Aet v5.0 features greater sequence contiguity and improved annotation.</title>
        <authorList>
            <person name="Wang L."/>
            <person name="Zhu T."/>
            <person name="Rodriguez J.C."/>
            <person name="Deal K.R."/>
            <person name="Dubcovsky J."/>
            <person name="McGuire P.E."/>
            <person name="Lux T."/>
            <person name="Spannagl M."/>
            <person name="Mayer K.F.X."/>
            <person name="Baldrich P."/>
            <person name="Meyers B.C."/>
            <person name="Huo N."/>
            <person name="Gu Y.Q."/>
            <person name="Zhou H."/>
            <person name="Devos K.M."/>
            <person name="Bennetzen J.L."/>
            <person name="Unver T."/>
            <person name="Budak H."/>
            <person name="Gulick P.J."/>
            <person name="Galiba G."/>
            <person name="Kalapos B."/>
            <person name="Nelson D.R."/>
            <person name="Li P."/>
            <person name="You F.M."/>
            <person name="Luo M.C."/>
            <person name="Dvorak J."/>
        </authorList>
    </citation>
    <scope>NUCLEOTIDE SEQUENCE [LARGE SCALE GENOMIC DNA]</scope>
    <source>
        <strain evidence="8">cv. AL8/78</strain>
    </source>
</reference>
<dbReference type="PANTHER" id="PTHR11746">
    <property type="entry name" value="O-METHYLTRANSFERASE"/>
    <property type="match status" value="1"/>
</dbReference>
<proteinExistence type="inferred from homology"/>
<reference evidence="8" key="3">
    <citation type="journal article" date="2017" name="Nature">
        <title>Genome sequence of the progenitor of the wheat D genome Aegilops tauschii.</title>
        <authorList>
            <person name="Luo M.C."/>
            <person name="Gu Y.Q."/>
            <person name="Puiu D."/>
            <person name="Wang H."/>
            <person name="Twardziok S.O."/>
            <person name="Deal K.R."/>
            <person name="Huo N."/>
            <person name="Zhu T."/>
            <person name="Wang L."/>
            <person name="Wang Y."/>
            <person name="McGuire P.E."/>
            <person name="Liu S."/>
            <person name="Long H."/>
            <person name="Ramasamy R.K."/>
            <person name="Rodriguez J.C."/>
            <person name="Van S.L."/>
            <person name="Yuan L."/>
            <person name="Wang Z."/>
            <person name="Xia Z."/>
            <person name="Xiao L."/>
            <person name="Anderson O.D."/>
            <person name="Ouyang S."/>
            <person name="Liang Y."/>
            <person name="Zimin A.V."/>
            <person name="Pertea G."/>
            <person name="Qi P."/>
            <person name="Bennetzen J.L."/>
            <person name="Dai X."/>
            <person name="Dawson M.W."/>
            <person name="Muller H.G."/>
            <person name="Kugler K."/>
            <person name="Rivarola-Duarte L."/>
            <person name="Spannagl M."/>
            <person name="Mayer K.F.X."/>
            <person name="Lu F.H."/>
            <person name="Bevan M.W."/>
            <person name="Leroy P."/>
            <person name="Li P."/>
            <person name="You F.M."/>
            <person name="Sun Q."/>
            <person name="Liu Z."/>
            <person name="Lyons E."/>
            <person name="Wicker T."/>
            <person name="Salzberg S.L."/>
            <person name="Devos K.M."/>
            <person name="Dvorak J."/>
        </authorList>
    </citation>
    <scope>NUCLEOTIDE SEQUENCE [LARGE SCALE GENOMIC DNA]</scope>
    <source>
        <strain evidence="8">cv. AL8/78</strain>
    </source>
</reference>
<dbReference type="InterPro" id="IPR036390">
    <property type="entry name" value="WH_DNA-bd_sf"/>
</dbReference>
<keyword evidence="3" id="KW-0949">S-adenosyl-L-methionine</keyword>
<evidence type="ECO:0000256" key="4">
    <source>
        <dbReference type="ARBA" id="ARBA00034481"/>
    </source>
</evidence>
<dbReference type="SUPFAM" id="SSF46785">
    <property type="entry name" value="Winged helix' DNA-binding domain"/>
    <property type="match status" value="1"/>
</dbReference>
<keyword evidence="9" id="KW-1185">Reference proteome</keyword>
<evidence type="ECO:0000256" key="5">
    <source>
        <dbReference type="PIRSR" id="PIRSR005739-1"/>
    </source>
</evidence>
<dbReference type="Gene3D" id="1.10.10.10">
    <property type="entry name" value="Winged helix-like DNA-binding domain superfamily/Winged helix DNA-binding domain"/>
    <property type="match status" value="1"/>
</dbReference>
<dbReference type="Pfam" id="PF00891">
    <property type="entry name" value="Methyltransf_2"/>
    <property type="match status" value="1"/>
</dbReference>
<keyword evidence="2" id="KW-0808">Transferase</keyword>
<dbReference type="InterPro" id="IPR029063">
    <property type="entry name" value="SAM-dependent_MTases_sf"/>
</dbReference>
<dbReference type="PROSITE" id="PS51683">
    <property type="entry name" value="SAM_OMT_II"/>
    <property type="match status" value="1"/>
</dbReference>
<protein>
    <recommendedName>
        <fullName evidence="10">O-methyltransferase domain-containing protein</fullName>
    </recommendedName>
</protein>
<evidence type="ECO:0000256" key="3">
    <source>
        <dbReference type="ARBA" id="ARBA00022691"/>
    </source>
</evidence>
<dbReference type="GO" id="GO:0032259">
    <property type="term" value="P:methylation"/>
    <property type="evidence" value="ECO:0007669"/>
    <property type="project" value="UniProtKB-KW"/>
</dbReference>
<reference evidence="9" key="2">
    <citation type="journal article" date="2017" name="Nat. Plants">
        <title>The Aegilops tauschii genome reveals multiple impacts of transposons.</title>
        <authorList>
            <person name="Zhao G."/>
            <person name="Zou C."/>
            <person name="Li K."/>
            <person name="Wang K."/>
            <person name="Li T."/>
            <person name="Gao L."/>
            <person name="Zhang X."/>
            <person name="Wang H."/>
            <person name="Yang Z."/>
            <person name="Liu X."/>
            <person name="Jiang W."/>
            <person name="Mao L."/>
            <person name="Kong X."/>
            <person name="Jiao Y."/>
            <person name="Jia J."/>
        </authorList>
    </citation>
    <scope>NUCLEOTIDE SEQUENCE [LARGE SCALE GENOMIC DNA]</scope>
    <source>
        <strain evidence="9">cv. AL8/78</strain>
    </source>
</reference>
<dbReference type="AlphaFoldDB" id="A0A453G5N5"/>
<dbReference type="FunFam" id="3.40.50.150:FF:000185">
    <property type="entry name" value="O-methyltransferase family protein"/>
    <property type="match status" value="1"/>
</dbReference>
<comment type="similarity">
    <text evidence="4">Belongs to the class I-like SAM-binding methyltransferase superfamily. Cation-independent O-methyltransferase family. COMT subfamily.</text>
</comment>
<dbReference type="InterPro" id="IPR036388">
    <property type="entry name" value="WH-like_DNA-bd_sf"/>
</dbReference>
<dbReference type="Proteomes" id="UP000015105">
    <property type="component" value="Chromosome 3D"/>
</dbReference>
<organism evidence="8 9">
    <name type="scientific">Aegilops tauschii subsp. strangulata</name>
    <name type="common">Goatgrass</name>
    <dbReference type="NCBI Taxonomy" id="200361"/>
    <lineage>
        <taxon>Eukaryota</taxon>
        <taxon>Viridiplantae</taxon>
        <taxon>Streptophyta</taxon>
        <taxon>Embryophyta</taxon>
        <taxon>Tracheophyta</taxon>
        <taxon>Spermatophyta</taxon>
        <taxon>Magnoliopsida</taxon>
        <taxon>Liliopsida</taxon>
        <taxon>Poales</taxon>
        <taxon>Poaceae</taxon>
        <taxon>BOP clade</taxon>
        <taxon>Pooideae</taxon>
        <taxon>Triticodae</taxon>
        <taxon>Triticeae</taxon>
        <taxon>Triticinae</taxon>
        <taxon>Aegilops</taxon>
    </lineage>
</organism>
<evidence type="ECO:0000313" key="9">
    <source>
        <dbReference type="Proteomes" id="UP000015105"/>
    </source>
</evidence>